<feature type="region of interest" description="Disordered" evidence="26">
    <location>
        <begin position="415"/>
        <end position="534"/>
    </location>
</feature>
<dbReference type="InterPro" id="IPR011029">
    <property type="entry name" value="DEATH-like_dom_sf"/>
</dbReference>
<evidence type="ECO:0000259" key="28">
    <source>
        <dbReference type="PROSITE" id="PS50209"/>
    </source>
</evidence>
<evidence type="ECO:0000256" key="25">
    <source>
        <dbReference type="ARBA" id="ARBA00075761"/>
    </source>
</evidence>
<keyword evidence="14" id="KW-0547">Nucleotide-binding</keyword>
<evidence type="ECO:0000256" key="14">
    <source>
        <dbReference type="ARBA" id="ARBA00022741"/>
    </source>
</evidence>
<comment type="catalytic activity">
    <reaction evidence="23">
        <text>L-seryl-[protein] + ATP = O-phospho-L-seryl-[protein] + ADP + H(+)</text>
        <dbReference type="Rhea" id="RHEA:17989"/>
        <dbReference type="Rhea" id="RHEA-COMP:9863"/>
        <dbReference type="Rhea" id="RHEA-COMP:11604"/>
        <dbReference type="ChEBI" id="CHEBI:15378"/>
        <dbReference type="ChEBI" id="CHEBI:29999"/>
        <dbReference type="ChEBI" id="CHEBI:30616"/>
        <dbReference type="ChEBI" id="CHEBI:83421"/>
        <dbReference type="ChEBI" id="CHEBI:456216"/>
        <dbReference type="EC" id="2.7.11.1"/>
    </reaction>
</comment>
<evidence type="ECO:0000256" key="13">
    <source>
        <dbReference type="ARBA" id="ARBA00022703"/>
    </source>
</evidence>
<dbReference type="GO" id="GO:0001819">
    <property type="term" value="P:positive regulation of cytokine production"/>
    <property type="evidence" value="ECO:0007669"/>
    <property type="project" value="UniProtKB-ARBA"/>
</dbReference>
<dbReference type="GO" id="GO:0045087">
    <property type="term" value="P:innate immune response"/>
    <property type="evidence" value="ECO:0007669"/>
    <property type="project" value="UniProtKB-KW"/>
</dbReference>
<keyword evidence="13" id="KW-0053">Apoptosis</keyword>
<evidence type="ECO:0000256" key="23">
    <source>
        <dbReference type="ARBA" id="ARBA00048679"/>
    </source>
</evidence>
<dbReference type="SMART" id="SM00220">
    <property type="entry name" value="S_TKc"/>
    <property type="match status" value="1"/>
</dbReference>
<evidence type="ECO:0000256" key="22">
    <source>
        <dbReference type="ARBA" id="ARBA00047899"/>
    </source>
</evidence>
<evidence type="ECO:0000256" key="8">
    <source>
        <dbReference type="ARBA" id="ARBA00022499"/>
    </source>
</evidence>
<feature type="region of interest" description="Disordered" evidence="26">
    <location>
        <begin position="628"/>
        <end position="653"/>
    </location>
</feature>
<dbReference type="GO" id="GO:0042742">
    <property type="term" value="P:defense response to bacterium"/>
    <property type="evidence" value="ECO:0007669"/>
    <property type="project" value="UniProtKB-ARBA"/>
</dbReference>
<evidence type="ECO:0000256" key="15">
    <source>
        <dbReference type="ARBA" id="ARBA00022777"/>
    </source>
</evidence>
<dbReference type="SUPFAM" id="SSF56112">
    <property type="entry name" value="Protein kinase-like (PK-like)"/>
    <property type="match status" value="1"/>
</dbReference>
<evidence type="ECO:0000256" key="4">
    <source>
        <dbReference type="ARBA" id="ARBA00005843"/>
    </source>
</evidence>
<dbReference type="InterPro" id="IPR011009">
    <property type="entry name" value="Kinase-like_dom_sf"/>
</dbReference>
<keyword evidence="15" id="KW-0418">Kinase</keyword>
<dbReference type="Gene3D" id="1.10.533.10">
    <property type="entry name" value="Death Domain, Fas"/>
    <property type="match status" value="1"/>
</dbReference>
<keyword evidence="12" id="KW-0808">Transferase</keyword>
<comment type="catalytic activity">
    <reaction evidence="22">
        <text>L-threonyl-[protein] + ATP = O-phospho-L-threonyl-[protein] + ADP + H(+)</text>
        <dbReference type="Rhea" id="RHEA:46608"/>
        <dbReference type="Rhea" id="RHEA-COMP:11060"/>
        <dbReference type="Rhea" id="RHEA-COMP:11605"/>
        <dbReference type="ChEBI" id="CHEBI:15378"/>
        <dbReference type="ChEBI" id="CHEBI:30013"/>
        <dbReference type="ChEBI" id="CHEBI:30616"/>
        <dbReference type="ChEBI" id="CHEBI:61977"/>
        <dbReference type="ChEBI" id="CHEBI:456216"/>
        <dbReference type="EC" id="2.7.11.1"/>
    </reaction>
</comment>
<evidence type="ECO:0000256" key="26">
    <source>
        <dbReference type="SAM" id="MobiDB-lite"/>
    </source>
</evidence>
<sequence length="653" mass="72734">MSNNKPSGSDSGSVLLSVTDSSRQASTPVGVYAHTFNSVSPGALWVSSVNWFAGHWMLSLGEPGAGRKASHTSTSSLAAMEHHVAAMGCVNMGSLTSTLPVIPYQKLTDLYYVSRGGFGTVFKAQHSDWRTTVAIKCLKLDSPVGERERSCLLKEAEVLHKARFNYIIQIFGICNEPEFFCIVTEFMSNGSLDLLLHEKDTYPDLAWPLRLRILYEIALGVNFLHNMSPPLLHHDLKTQNILLDDEFHVKIADFGLSKWRQLSVSKGSGSKPTEMGGTVIYMPPEKYEPSKNRRADVKHDMYSYAIIMWEVLSRQIPFEEVTNPMQIMFSVLRGMRPDTSLDSLPADIPSRGTLIDLMTCGWTTNPDERPSFLKCLIELEPMVRNFDEIDFLEAVLQVQRSKLRQRTVCCLAQPVSGLNDRPSPPESSTSGSGSFSSQASDISLPGPLNSSTTGNRLPSILDNRLEPPKSLKDPSQENNLNTDQPPKPQNVWNIPINPGRPILECPTQPDDQCLKPKPQQQAAEHFPTLQPSPTSLGPITQWMATHRVEIVSQMTEACLNQILDALLARSIMMPEDYEFVKNQPTRTARVRQLLDNCHRHNEDSCHIIVRKLYDNKQMGLKPYPPEICSPTTALTPSAPPAYTSQPSSTDNYS</sequence>
<evidence type="ECO:0000256" key="5">
    <source>
        <dbReference type="ARBA" id="ARBA00012513"/>
    </source>
</evidence>
<evidence type="ECO:0000256" key="11">
    <source>
        <dbReference type="ARBA" id="ARBA00022588"/>
    </source>
</evidence>
<evidence type="ECO:0000256" key="17">
    <source>
        <dbReference type="ARBA" id="ARBA00022840"/>
    </source>
</evidence>
<dbReference type="InterPro" id="IPR001315">
    <property type="entry name" value="CARD"/>
</dbReference>
<dbReference type="Pfam" id="PF00069">
    <property type="entry name" value="Pkinase"/>
    <property type="match status" value="1"/>
</dbReference>
<organism evidence="29 30">
    <name type="scientific">Pleuronectes platessa</name>
    <name type="common">European plaice</name>
    <dbReference type="NCBI Taxonomy" id="8262"/>
    <lineage>
        <taxon>Eukaryota</taxon>
        <taxon>Metazoa</taxon>
        <taxon>Chordata</taxon>
        <taxon>Craniata</taxon>
        <taxon>Vertebrata</taxon>
        <taxon>Euteleostomi</taxon>
        <taxon>Actinopterygii</taxon>
        <taxon>Neopterygii</taxon>
        <taxon>Teleostei</taxon>
        <taxon>Neoteleostei</taxon>
        <taxon>Acanthomorphata</taxon>
        <taxon>Carangaria</taxon>
        <taxon>Pleuronectiformes</taxon>
        <taxon>Pleuronectoidei</taxon>
        <taxon>Pleuronectidae</taxon>
        <taxon>Pleuronectes</taxon>
    </lineage>
</organism>
<evidence type="ECO:0000256" key="6">
    <source>
        <dbReference type="ARBA" id="ARBA00022475"/>
    </source>
</evidence>
<evidence type="ECO:0000256" key="9">
    <source>
        <dbReference type="ARBA" id="ARBA00022527"/>
    </source>
</evidence>
<dbReference type="GO" id="GO:0042981">
    <property type="term" value="P:regulation of apoptotic process"/>
    <property type="evidence" value="ECO:0007669"/>
    <property type="project" value="InterPro"/>
</dbReference>
<dbReference type="AlphaFoldDB" id="A0A9N7V248"/>
<dbReference type="EMBL" id="CADEAL010003279">
    <property type="protein sequence ID" value="CAB1444065.1"/>
    <property type="molecule type" value="Genomic_DNA"/>
</dbReference>
<dbReference type="InterPro" id="IPR000719">
    <property type="entry name" value="Prot_kinase_dom"/>
</dbReference>
<gene>
    <name evidence="29" type="ORF">PLEPLA_LOCUS31781</name>
</gene>
<keyword evidence="6" id="KW-1003">Cell membrane</keyword>
<dbReference type="InterPro" id="IPR051681">
    <property type="entry name" value="Ser/Thr_Kinases-Pseudokinases"/>
</dbReference>
<evidence type="ECO:0000256" key="10">
    <source>
        <dbReference type="ARBA" id="ARBA00022553"/>
    </source>
</evidence>
<dbReference type="GO" id="GO:0043123">
    <property type="term" value="P:positive regulation of canonical NF-kappaB signal transduction"/>
    <property type="evidence" value="ECO:0007669"/>
    <property type="project" value="UniProtKB-ARBA"/>
</dbReference>
<evidence type="ECO:0000256" key="2">
    <source>
        <dbReference type="ARBA" id="ARBA00004240"/>
    </source>
</evidence>
<name>A0A9N7V248_PLEPL</name>
<dbReference type="GO" id="GO:0005524">
    <property type="term" value="F:ATP binding"/>
    <property type="evidence" value="ECO:0007669"/>
    <property type="project" value="UniProtKB-KW"/>
</dbReference>
<comment type="subcellular location">
    <subcellularLocation>
        <location evidence="1">Cell membrane</location>
        <topology evidence="1">Peripheral membrane protein</topology>
    </subcellularLocation>
    <subcellularLocation>
        <location evidence="3">Cytoplasm</location>
    </subcellularLocation>
    <subcellularLocation>
        <location evidence="2">Endoplasmic reticulum</location>
    </subcellularLocation>
</comment>
<evidence type="ECO:0000259" key="27">
    <source>
        <dbReference type="PROSITE" id="PS50011"/>
    </source>
</evidence>
<keyword evidence="30" id="KW-1185">Reference proteome</keyword>
<dbReference type="PANTHER" id="PTHR44329">
    <property type="entry name" value="SERINE/THREONINE-PROTEIN KINASE TNNI3K-RELATED"/>
    <property type="match status" value="1"/>
</dbReference>
<dbReference type="GO" id="GO:0005783">
    <property type="term" value="C:endoplasmic reticulum"/>
    <property type="evidence" value="ECO:0007669"/>
    <property type="project" value="UniProtKB-SubCell"/>
</dbReference>
<dbReference type="GO" id="GO:0070427">
    <property type="term" value="P:nucleotide-binding oligomerization domain containing 1 signaling pathway"/>
    <property type="evidence" value="ECO:0007669"/>
    <property type="project" value="UniProtKB-ARBA"/>
</dbReference>
<evidence type="ECO:0000256" key="20">
    <source>
        <dbReference type="ARBA" id="ARBA00023130"/>
    </source>
</evidence>
<keyword evidence="18" id="KW-0832">Ubl conjugation</keyword>
<dbReference type="Pfam" id="PF00619">
    <property type="entry name" value="CARD"/>
    <property type="match status" value="1"/>
</dbReference>
<keyword evidence="11" id="KW-0399">Innate immunity</keyword>
<feature type="domain" description="Protein kinase" evidence="27">
    <location>
        <begin position="107"/>
        <end position="383"/>
    </location>
</feature>
<feature type="compositionally biased region" description="Low complexity" evidence="26">
    <location>
        <begin position="426"/>
        <end position="443"/>
    </location>
</feature>
<dbReference type="PANTHER" id="PTHR44329:SF9">
    <property type="entry name" value="RECEPTOR-INTERACTING SERINE_THREONINE-PROTEIN KINASE 2"/>
    <property type="match status" value="1"/>
</dbReference>
<dbReference type="GO" id="GO:0005886">
    <property type="term" value="C:plasma membrane"/>
    <property type="evidence" value="ECO:0007669"/>
    <property type="project" value="UniProtKB-SubCell"/>
</dbReference>
<keyword evidence="8" id="KW-1017">Isopeptide bond</keyword>
<evidence type="ECO:0000313" key="29">
    <source>
        <dbReference type="EMBL" id="CAB1444065.1"/>
    </source>
</evidence>
<evidence type="ECO:0000256" key="16">
    <source>
        <dbReference type="ARBA" id="ARBA00022824"/>
    </source>
</evidence>
<feature type="compositionally biased region" description="Basic and acidic residues" evidence="26">
    <location>
        <begin position="463"/>
        <end position="475"/>
    </location>
</feature>
<dbReference type="GO" id="GO:0071225">
    <property type="term" value="P:cellular response to muramyl dipeptide"/>
    <property type="evidence" value="ECO:0007669"/>
    <property type="project" value="UniProtKB-ARBA"/>
</dbReference>
<dbReference type="PROSITE" id="PS50011">
    <property type="entry name" value="PROTEIN_KINASE_DOM"/>
    <property type="match status" value="1"/>
</dbReference>
<feature type="compositionally biased region" description="Low complexity" evidence="26">
    <location>
        <begin position="629"/>
        <end position="644"/>
    </location>
</feature>
<dbReference type="Gene3D" id="1.10.510.10">
    <property type="entry name" value="Transferase(Phosphotransferase) domain 1"/>
    <property type="match status" value="1"/>
</dbReference>
<evidence type="ECO:0000256" key="19">
    <source>
        <dbReference type="ARBA" id="ARBA00022859"/>
    </source>
</evidence>
<accession>A0A9N7V248</accession>
<evidence type="ECO:0000313" key="30">
    <source>
        <dbReference type="Proteomes" id="UP001153269"/>
    </source>
</evidence>
<evidence type="ECO:0000256" key="12">
    <source>
        <dbReference type="ARBA" id="ARBA00022679"/>
    </source>
</evidence>
<dbReference type="GO" id="GO:0002250">
    <property type="term" value="P:adaptive immune response"/>
    <property type="evidence" value="ECO:0007669"/>
    <property type="project" value="UniProtKB-KW"/>
</dbReference>
<comment type="caution">
    <text evidence="29">The sequence shown here is derived from an EMBL/GenBank/DDBJ whole genome shotgun (WGS) entry which is preliminary data.</text>
</comment>
<dbReference type="GO" id="GO:0080090">
    <property type="term" value="P:regulation of primary metabolic process"/>
    <property type="evidence" value="ECO:0007669"/>
    <property type="project" value="UniProtKB-ARBA"/>
</dbReference>
<protein>
    <recommendedName>
        <fullName evidence="24">Receptor-interacting serine/threonine-protein kinase 2</fullName>
        <ecNumber evidence="5">2.7.11.1</ecNumber>
    </recommendedName>
    <alternativeName>
        <fullName evidence="25">Tyrosine-protein kinase RIPK2</fullName>
    </alternativeName>
</protein>
<dbReference type="SUPFAM" id="SSF47986">
    <property type="entry name" value="DEATH domain"/>
    <property type="match status" value="1"/>
</dbReference>
<keyword evidence="21" id="KW-0472">Membrane</keyword>
<evidence type="ECO:0000256" key="21">
    <source>
        <dbReference type="ARBA" id="ARBA00023136"/>
    </source>
</evidence>
<evidence type="ECO:0000256" key="3">
    <source>
        <dbReference type="ARBA" id="ARBA00004496"/>
    </source>
</evidence>
<evidence type="ECO:0000256" key="7">
    <source>
        <dbReference type="ARBA" id="ARBA00022490"/>
    </source>
</evidence>
<keyword evidence="7" id="KW-0963">Cytoplasm</keyword>
<dbReference type="GO" id="GO:0140895">
    <property type="term" value="P:cell surface toll-like receptor signaling pathway"/>
    <property type="evidence" value="ECO:0007669"/>
    <property type="project" value="UniProtKB-ARBA"/>
</dbReference>
<dbReference type="GO" id="GO:0005829">
    <property type="term" value="C:cytosol"/>
    <property type="evidence" value="ECO:0007669"/>
    <property type="project" value="UniProtKB-ARBA"/>
</dbReference>
<keyword evidence="19" id="KW-0391">Immunity</keyword>
<evidence type="ECO:0000256" key="24">
    <source>
        <dbReference type="ARBA" id="ARBA00071069"/>
    </source>
</evidence>
<comment type="similarity">
    <text evidence="4">Belongs to the protein kinase superfamily. TKL Ser/Thr protein kinase family.</text>
</comment>
<dbReference type="GO" id="GO:0070431">
    <property type="term" value="P:nucleotide-binding oligomerization domain containing 2 signaling pathway"/>
    <property type="evidence" value="ECO:0007669"/>
    <property type="project" value="UniProtKB-ARBA"/>
</dbReference>
<dbReference type="GO" id="GO:0006915">
    <property type="term" value="P:apoptotic process"/>
    <property type="evidence" value="ECO:0007669"/>
    <property type="project" value="UniProtKB-KW"/>
</dbReference>
<evidence type="ECO:0000256" key="1">
    <source>
        <dbReference type="ARBA" id="ARBA00004202"/>
    </source>
</evidence>
<dbReference type="PROSITE" id="PS00108">
    <property type="entry name" value="PROTEIN_KINASE_ST"/>
    <property type="match status" value="1"/>
</dbReference>
<keyword evidence="10" id="KW-0597">Phosphoprotein</keyword>
<evidence type="ECO:0000256" key="18">
    <source>
        <dbReference type="ARBA" id="ARBA00022843"/>
    </source>
</evidence>
<keyword evidence="16" id="KW-0256">Endoplasmic reticulum</keyword>
<dbReference type="Proteomes" id="UP001153269">
    <property type="component" value="Unassembled WGS sequence"/>
</dbReference>
<keyword evidence="9" id="KW-0723">Serine/threonine-protein kinase</keyword>
<dbReference type="EC" id="2.7.11.1" evidence="5"/>
<dbReference type="PROSITE" id="PS50209">
    <property type="entry name" value="CARD"/>
    <property type="match status" value="1"/>
</dbReference>
<feature type="domain" description="CARD" evidence="28">
    <location>
        <begin position="543"/>
        <end position="627"/>
    </location>
</feature>
<reference evidence="29" key="1">
    <citation type="submission" date="2020-03" db="EMBL/GenBank/DDBJ databases">
        <authorList>
            <person name="Weist P."/>
        </authorList>
    </citation>
    <scope>NUCLEOTIDE SEQUENCE</scope>
</reference>
<proteinExistence type="inferred from homology"/>
<dbReference type="FunFam" id="1.10.510.10:FF:000288">
    <property type="entry name" value="Receptor-interacting serine/threonine-protein kinase 2"/>
    <property type="match status" value="1"/>
</dbReference>
<keyword evidence="17" id="KW-0067">ATP-binding</keyword>
<dbReference type="InterPro" id="IPR008271">
    <property type="entry name" value="Ser/Thr_kinase_AS"/>
</dbReference>
<dbReference type="FunFam" id="1.10.533.10:FF:000037">
    <property type="entry name" value="Receptor-interacting serine/threonine-protein kinase 2"/>
    <property type="match status" value="1"/>
</dbReference>
<keyword evidence="20" id="KW-1064">Adaptive immunity</keyword>
<dbReference type="GO" id="GO:0004706">
    <property type="term" value="F:JUN kinase kinase kinase activity"/>
    <property type="evidence" value="ECO:0007669"/>
    <property type="project" value="TreeGrafter"/>
</dbReference>